<dbReference type="Proteomes" id="UP000198688">
    <property type="component" value="Chromosome I"/>
</dbReference>
<accession>A0A1H2AGS2</accession>
<keyword evidence="5" id="KW-1185">Reference proteome</keyword>
<dbReference type="AlphaFoldDB" id="A0A1H2AGS2"/>
<proteinExistence type="predicted"/>
<dbReference type="GO" id="GO:0032259">
    <property type="term" value="P:methylation"/>
    <property type="evidence" value="ECO:0007669"/>
    <property type="project" value="UniProtKB-KW"/>
</dbReference>
<evidence type="ECO:0000256" key="2">
    <source>
        <dbReference type="ARBA" id="ARBA00022679"/>
    </source>
</evidence>
<dbReference type="EMBL" id="LT629758">
    <property type="protein sequence ID" value="SDT45104.1"/>
    <property type="molecule type" value="Genomic_DNA"/>
</dbReference>
<dbReference type="CDD" id="cd02440">
    <property type="entry name" value="AdoMet_MTases"/>
    <property type="match status" value="1"/>
</dbReference>
<keyword evidence="2 4" id="KW-0808">Transferase</keyword>
<dbReference type="Gene3D" id="3.40.50.150">
    <property type="entry name" value="Vaccinia Virus protein VP39"/>
    <property type="match status" value="1"/>
</dbReference>
<protein>
    <submittedName>
        <fullName evidence="4">Methyltransferase domain-containing protein</fullName>
    </submittedName>
</protein>
<dbReference type="SUPFAM" id="SSF53335">
    <property type="entry name" value="S-adenosyl-L-methionine-dependent methyltransferases"/>
    <property type="match status" value="1"/>
</dbReference>
<evidence type="ECO:0000313" key="5">
    <source>
        <dbReference type="Proteomes" id="UP000198688"/>
    </source>
</evidence>
<dbReference type="STRING" id="113562.SAMN04489716_3855"/>
<dbReference type="OrthoDB" id="9797252at2"/>
<dbReference type="InterPro" id="IPR051052">
    <property type="entry name" value="Diverse_substrate_MTase"/>
</dbReference>
<dbReference type="Pfam" id="PF13649">
    <property type="entry name" value="Methyltransf_25"/>
    <property type="match status" value="1"/>
</dbReference>
<organism evidence="4 5">
    <name type="scientific">Actinoplanes derwentensis</name>
    <dbReference type="NCBI Taxonomy" id="113562"/>
    <lineage>
        <taxon>Bacteria</taxon>
        <taxon>Bacillati</taxon>
        <taxon>Actinomycetota</taxon>
        <taxon>Actinomycetes</taxon>
        <taxon>Micromonosporales</taxon>
        <taxon>Micromonosporaceae</taxon>
        <taxon>Actinoplanes</taxon>
    </lineage>
</organism>
<dbReference type="PANTHER" id="PTHR44942:SF4">
    <property type="entry name" value="METHYLTRANSFERASE TYPE 11 DOMAIN-CONTAINING PROTEIN"/>
    <property type="match status" value="1"/>
</dbReference>
<evidence type="ECO:0000259" key="3">
    <source>
        <dbReference type="Pfam" id="PF13649"/>
    </source>
</evidence>
<dbReference type="RefSeq" id="WP_092545908.1">
    <property type="nucleotide sequence ID" value="NZ_BOMJ01000112.1"/>
</dbReference>
<evidence type="ECO:0000313" key="4">
    <source>
        <dbReference type="EMBL" id="SDT45104.1"/>
    </source>
</evidence>
<dbReference type="GO" id="GO:0008168">
    <property type="term" value="F:methyltransferase activity"/>
    <property type="evidence" value="ECO:0007669"/>
    <property type="project" value="UniProtKB-KW"/>
</dbReference>
<name>A0A1H2AGS2_9ACTN</name>
<sequence>MTTELRRIFDTEADRYDRVRPTYPPEIFEDLAAAGAPPPASVLEIGPGTGKATVPLAERGHRVTAVELGPALAEVARRNLAAFPRVLVEVCAFEEWPLPVEPFDVVLAATAFHWIDPRVRIEKSADALRPGGLLATVTTHHIAGGTAGFFARVQEHYERWDPKTDPDQRLRPAAEIPVDDAEILESDRFQAPIFHRYEWDATYSTGEYLDLLLTYSPTRSLSPSRRAALLAAIGRQIDEDHGGRIVKRYLSELRLARRG</sequence>
<feature type="domain" description="Methyltransferase" evidence="3">
    <location>
        <begin position="42"/>
        <end position="132"/>
    </location>
</feature>
<evidence type="ECO:0000256" key="1">
    <source>
        <dbReference type="ARBA" id="ARBA00022603"/>
    </source>
</evidence>
<dbReference type="InterPro" id="IPR041698">
    <property type="entry name" value="Methyltransf_25"/>
</dbReference>
<reference evidence="4 5" key="1">
    <citation type="submission" date="2016-10" db="EMBL/GenBank/DDBJ databases">
        <authorList>
            <person name="de Groot N.N."/>
        </authorList>
    </citation>
    <scope>NUCLEOTIDE SEQUENCE [LARGE SCALE GENOMIC DNA]</scope>
    <source>
        <strain evidence="4 5">DSM 43941</strain>
    </source>
</reference>
<keyword evidence="1 4" id="KW-0489">Methyltransferase</keyword>
<dbReference type="InterPro" id="IPR029063">
    <property type="entry name" value="SAM-dependent_MTases_sf"/>
</dbReference>
<dbReference type="PANTHER" id="PTHR44942">
    <property type="entry name" value="METHYLTRANSF_11 DOMAIN-CONTAINING PROTEIN"/>
    <property type="match status" value="1"/>
</dbReference>
<gene>
    <name evidence="4" type="ORF">SAMN04489716_3855</name>
</gene>